<dbReference type="InterPro" id="IPR036615">
    <property type="entry name" value="Mur_ligase_C_dom_sf"/>
</dbReference>
<keyword evidence="12 17" id="KW-0573">Peptidoglycan synthesis</keyword>
<dbReference type="GO" id="GO:0008764">
    <property type="term" value="F:UDP-N-acetylmuramoylalanine-D-glutamate ligase activity"/>
    <property type="evidence" value="ECO:0007669"/>
    <property type="project" value="UniProtKB-UniRule"/>
</dbReference>
<dbReference type="InterPro" id="IPR005762">
    <property type="entry name" value="MurD"/>
</dbReference>
<feature type="domain" description="Mur ligase central" evidence="20">
    <location>
        <begin position="111"/>
        <end position="291"/>
    </location>
</feature>
<keyword evidence="7 17" id="KW-0963">Cytoplasm</keyword>
<keyword evidence="13 17" id="KW-0961">Cell wall biogenesis/degradation</keyword>
<evidence type="ECO:0000256" key="15">
    <source>
        <dbReference type="ARBA" id="ARBA00032324"/>
    </source>
</evidence>
<dbReference type="SUPFAM" id="SSF53623">
    <property type="entry name" value="MurD-like peptide ligases, catalytic domain"/>
    <property type="match status" value="1"/>
</dbReference>
<evidence type="ECO:0000256" key="16">
    <source>
        <dbReference type="ARBA" id="ARBA00047632"/>
    </source>
</evidence>
<reference evidence="21" key="1">
    <citation type="submission" date="2023-07" db="EMBL/GenBank/DDBJ databases">
        <title>Genomic Encyclopedia of Type Strains, Phase IV (KMG-IV): sequencing the most valuable type-strain genomes for metagenomic binning, comparative biology and taxonomic classification.</title>
        <authorList>
            <person name="Goeker M."/>
        </authorList>
    </citation>
    <scope>NUCLEOTIDE SEQUENCE</scope>
    <source>
        <strain evidence="21">DSM 19659</strain>
    </source>
</reference>
<dbReference type="GO" id="GO:0008360">
    <property type="term" value="P:regulation of cell shape"/>
    <property type="evidence" value="ECO:0007669"/>
    <property type="project" value="UniProtKB-KW"/>
</dbReference>
<dbReference type="GO" id="GO:0005737">
    <property type="term" value="C:cytoplasm"/>
    <property type="evidence" value="ECO:0007669"/>
    <property type="project" value="UniProtKB-SubCell"/>
</dbReference>
<comment type="caution">
    <text evidence="21">The sequence shown here is derived from an EMBL/GenBank/DDBJ whole genome shotgun (WGS) entry which is preliminary data.</text>
</comment>
<dbReference type="InterPro" id="IPR013221">
    <property type="entry name" value="Mur_ligase_cen"/>
</dbReference>
<dbReference type="GO" id="GO:0051301">
    <property type="term" value="P:cell division"/>
    <property type="evidence" value="ECO:0007669"/>
    <property type="project" value="UniProtKB-KW"/>
</dbReference>
<keyword evidence="10 17" id="KW-0067">ATP-binding</keyword>
<accession>A0AAE3V9R7</accession>
<dbReference type="Gene3D" id="3.40.1190.10">
    <property type="entry name" value="Mur-like, catalytic domain"/>
    <property type="match status" value="1"/>
</dbReference>
<dbReference type="SUPFAM" id="SSF51984">
    <property type="entry name" value="MurCD N-terminal domain"/>
    <property type="match status" value="1"/>
</dbReference>
<comment type="catalytic activity">
    <reaction evidence="16 17 18">
        <text>UDP-N-acetyl-alpha-D-muramoyl-L-alanine + D-glutamate + ATP = UDP-N-acetyl-alpha-D-muramoyl-L-alanyl-D-glutamate + ADP + phosphate + H(+)</text>
        <dbReference type="Rhea" id="RHEA:16429"/>
        <dbReference type="ChEBI" id="CHEBI:15378"/>
        <dbReference type="ChEBI" id="CHEBI:29986"/>
        <dbReference type="ChEBI" id="CHEBI:30616"/>
        <dbReference type="ChEBI" id="CHEBI:43474"/>
        <dbReference type="ChEBI" id="CHEBI:83898"/>
        <dbReference type="ChEBI" id="CHEBI:83900"/>
        <dbReference type="ChEBI" id="CHEBI:456216"/>
        <dbReference type="EC" id="6.3.2.9"/>
    </reaction>
</comment>
<evidence type="ECO:0000256" key="7">
    <source>
        <dbReference type="ARBA" id="ARBA00022490"/>
    </source>
</evidence>
<evidence type="ECO:0000256" key="5">
    <source>
        <dbReference type="ARBA" id="ARBA00012212"/>
    </source>
</evidence>
<evidence type="ECO:0000259" key="20">
    <source>
        <dbReference type="Pfam" id="PF08245"/>
    </source>
</evidence>
<comment type="subcellular location">
    <subcellularLocation>
        <location evidence="2 17 18">Cytoplasm</location>
    </subcellularLocation>
</comment>
<dbReference type="EMBL" id="JAUSTO010000003">
    <property type="protein sequence ID" value="MDQ0151940.1"/>
    <property type="molecule type" value="Genomic_DNA"/>
</dbReference>
<evidence type="ECO:0000256" key="12">
    <source>
        <dbReference type="ARBA" id="ARBA00022984"/>
    </source>
</evidence>
<keyword evidence="9 17" id="KW-0547">Nucleotide-binding</keyword>
<dbReference type="Gene3D" id="3.40.50.720">
    <property type="entry name" value="NAD(P)-binding Rossmann-like Domain"/>
    <property type="match status" value="1"/>
</dbReference>
<dbReference type="InterPro" id="IPR036565">
    <property type="entry name" value="Mur-like_cat_sf"/>
</dbReference>
<gene>
    <name evidence="17" type="primary">murD</name>
    <name evidence="21" type="ORF">J2S20_000622</name>
</gene>
<evidence type="ECO:0000256" key="14">
    <source>
        <dbReference type="ARBA" id="ARBA00030398"/>
    </source>
</evidence>
<evidence type="ECO:0000259" key="19">
    <source>
        <dbReference type="Pfam" id="PF02875"/>
    </source>
</evidence>
<keyword evidence="17 18" id="KW-0131">Cell cycle</keyword>
<evidence type="ECO:0000256" key="10">
    <source>
        <dbReference type="ARBA" id="ARBA00022840"/>
    </source>
</evidence>
<dbReference type="SUPFAM" id="SSF53244">
    <property type="entry name" value="MurD-like peptide ligases, peptide-binding domain"/>
    <property type="match status" value="1"/>
</dbReference>
<proteinExistence type="inferred from homology"/>
<dbReference type="PANTHER" id="PTHR43692">
    <property type="entry name" value="UDP-N-ACETYLMURAMOYLALANINE--D-GLUTAMATE LIGASE"/>
    <property type="match status" value="1"/>
</dbReference>
<evidence type="ECO:0000256" key="9">
    <source>
        <dbReference type="ARBA" id="ARBA00022741"/>
    </source>
</evidence>
<dbReference type="NCBIfam" id="TIGR01087">
    <property type="entry name" value="murD"/>
    <property type="match status" value="1"/>
</dbReference>
<dbReference type="Pfam" id="PF08245">
    <property type="entry name" value="Mur_ligase_M"/>
    <property type="match status" value="1"/>
</dbReference>
<evidence type="ECO:0000313" key="21">
    <source>
        <dbReference type="EMBL" id="MDQ0151940.1"/>
    </source>
</evidence>
<comment type="pathway">
    <text evidence="3 17 18">Cell wall biogenesis; peptidoglycan biosynthesis.</text>
</comment>
<comment type="similarity">
    <text evidence="4 17">Belongs to the MurCDEF family.</text>
</comment>
<sequence>MNERVMVAGAGKSGISAAKLLLETGGAVFLYDSNAEMDEAALRANFPEDAKLTIKLGELERPDISGIQICVMSPGIDLETAFVKLLTDNKVQLWSEIELGYQVAKGRLVAITGTNGKTTTTTLTGEIMKNAFGDAFTVGNIGLPYTETALKTTDSSVTVLEASSFQLETIINFRPHVAAITNITPDHMNRHHTMENYVRIKEDITSNQTKEDFVVLNHDDSALRSFGESGSCPSTVVFFSSTEELQNGYDIEDGVICKKVDGEATALLRTDELQLLGRHNFENVMAAIAIADCMEVPMETILSTCRGFQAVEHRIEFVCERYGVKYYNDSKGTNPDAAIQAIKAMPGPTILIGGGYDKGSQYDEWIEAFEGKVRYLVLIGQTRDAISECAKRHGFTNIMFAEDLQEAVKVCASYANAGENVLLSPACASWGMFPNYEVRGTMFKEYVRAL</sequence>
<evidence type="ECO:0000256" key="13">
    <source>
        <dbReference type="ARBA" id="ARBA00023316"/>
    </source>
</evidence>
<protein>
    <recommendedName>
        <fullName evidence="6 17">UDP-N-acetylmuramoylalanine--D-glutamate ligase</fullName>
        <ecNumber evidence="5 17">6.3.2.9</ecNumber>
    </recommendedName>
    <alternativeName>
        <fullName evidence="15 17">D-glutamic acid-adding enzyme</fullName>
    </alternativeName>
    <alternativeName>
        <fullName evidence="14 17">UDP-N-acetylmuramoyl-L-alanyl-D-glutamate synthetase</fullName>
    </alternativeName>
</protein>
<dbReference type="RefSeq" id="WP_106611635.1">
    <property type="nucleotide sequence ID" value="NZ_JAUSTO010000003.1"/>
</dbReference>
<evidence type="ECO:0000256" key="8">
    <source>
        <dbReference type="ARBA" id="ARBA00022598"/>
    </source>
</evidence>
<evidence type="ECO:0000256" key="17">
    <source>
        <dbReference type="HAMAP-Rule" id="MF_00639"/>
    </source>
</evidence>
<dbReference type="AlphaFoldDB" id="A0AAE3V9R7"/>
<dbReference type="Pfam" id="PF21799">
    <property type="entry name" value="MurD-like_N"/>
    <property type="match status" value="1"/>
</dbReference>
<organism evidence="21 22">
    <name type="scientific">Moryella indoligenes</name>
    <dbReference type="NCBI Taxonomy" id="371674"/>
    <lineage>
        <taxon>Bacteria</taxon>
        <taxon>Bacillati</taxon>
        <taxon>Bacillota</taxon>
        <taxon>Clostridia</taxon>
        <taxon>Lachnospirales</taxon>
        <taxon>Lachnospiraceae</taxon>
        <taxon>Moryella</taxon>
    </lineage>
</organism>
<comment type="function">
    <text evidence="1 17 18">Cell wall formation. Catalyzes the addition of glutamate to the nucleotide precursor UDP-N-acetylmuramoyl-L-alanine (UMA).</text>
</comment>
<keyword evidence="22" id="KW-1185">Reference proteome</keyword>
<dbReference type="HAMAP" id="MF_00639">
    <property type="entry name" value="MurD"/>
    <property type="match status" value="1"/>
</dbReference>
<evidence type="ECO:0000256" key="4">
    <source>
        <dbReference type="ARBA" id="ARBA00010416"/>
    </source>
</evidence>
<keyword evidence="8 17" id="KW-0436">Ligase</keyword>
<dbReference type="GO" id="GO:0005524">
    <property type="term" value="F:ATP binding"/>
    <property type="evidence" value="ECO:0007669"/>
    <property type="project" value="UniProtKB-UniRule"/>
</dbReference>
<evidence type="ECO:0000313" key="22">
    <source>
        <dbReference type="Proteomes" id="UP001241537"/>
    </source>
</evidence>
<feature type="domain" description="Mur ligase C-terminal" evidence="19">
    <location>
        <begin position="313"/>
        <end position="427"/>
    </location>
</feature>
<dbReference type="GO" id="GO:0009252">
    <property type="term" value="P:peptidoglycan biosynthetic process"/>
    <property type="evidence" value="ECO:0007669"/>
    <property type="project" value="UniProtKB-UniRule"/>
</dbReference>
<dbReference type="Gene3D" id="3.90.190.20">
    <property type="entry name" value="Mur ligase, C-terminal domain"/>
    <property type="match status" value="1"/>
</dbReference>
<evidence type="ECO:0000256" key="6">
    <source>
        <dbReference type="ARBA" id="ARBA00015655"/>
    </source>
</evidence>
<keyword evidence="17 18" id="KW-0132">Cell division</keyword>
<dbReference type="Proteomes" id="UP001241537">
    <property type="component" value="Unassembled WGS sequence"/>
</dbReference>
<evidence type="ECO:0000256" key="18">
    <source>
        <dbReference type="RuleBase" id="RU003664"/>
    </source>
</evidence>
<dbReference type="InterPro" id="IPR004101">
    <property type="entry name" value="Mur_ligase_C"/>
</dbReference>
<dbReference type="GO" id="GO:0071555">
    <property type="term" value="P:cell wall organization"/>
    <property type="evidence" value="ECO:0007669"/>
    <property type="project" value="UniProtKB-KW"/>
</dbReference>
<dbReference type="PANTHER" id="PTHR43692:SF1">
    <property type="entry name" value="UDP-N-ACETYLMURAMOYLALANINE--D-GLUTAMATE LIGASE"/>
    <property type="match status" value="1"/>
</dbReference>
<feature type="binding site" evidence="17">
    <location>
        <begin position="113"/>
        <end position="119"/>
    </location>
    <ligand>
        <name>ATP</name>
        <dbReference type="ChEBI" id="CHEBI:30616"/>
    </ligand>
</feature>
<dbReference type="EC" id="6.3.2.9" evidence="5 17"/>
<evidence type="ECO:0000256" key="3">
    <source>
        <dbReference type="ARBA" id="ARBA00004752"/>
    </source>
</evidence>
<name>A0AAE3V9R7_9FIRM</name>
<evidence type="ECO:0000256" key="11">
    <source>
        <dbReference type="ARBA" id="ARBA00022960"/>
    </source>
</evidence>
<keyword evidence="11 17" id="KW-0133">Cell shape</keyword>
<dbReference type="Pfam" id="PF02875">
    <property type="entry name" value="Mur_ligase_C"/>
    <property type="match status" value="1"/>
</dbReference>
<evidence type="ECO:0000256" key="1">
    <source>
        <dbReference type="ARBA" id="ARBA00002734"/>
    </source>
</evidence>
<evidence type="ECO:0000256" key="2">
    <source>
        <dbReference type="ARBA" id="ARBA00004496"/>
    </source>
</evidence>